<evidence type="ECO:0000313" key="1">
    <source>
        <dbReference type="EMBL" id="KAB1206890.1"/>
    </source>
</evidence>
<keyword evidence="2" id="KW-1185">Reference proteome</keyword>
<dbReference type="EMBL" id="RXIC02000025">
    <property type="protein sequence ID" value="KAB1206890.1"/>
    <property type="molecule type" value="Genomic_DNA"/>
</dbReference>
<proteinExistence type="predicted"/>
<dbReference type="Gene3D" id="3.40.50.12660">
    <property type="match status" value="1"/>
</dbReference>
<dbReference type="OrthoDB" id="3223806at2759"/>
<sequence>MAANTYAFAGKTMAGAMTYILINKVKNNAGITYGDLLDKMHDVIDQTNDKRCLNLKLLQKGFCHRRIQDPLLTGSEEFDVHSKKFGL</sequence>
<comment type="caution">
    <text evidence="1">The sequence shown here is derived from an EMBL/GenBank/DDBJ whole genome shotgun (WGS) entry which is preliminary data.</text>
</comment>
<organism evidence="1 2">
    <name type="scientific">Morella rubra</name>
    <name type="common">Chinese bayberry</name>
    <dbReference type="NCBI Taxonomy" id="262757"/>
    <lineage>
        <taxon>Eukaryota</taxon>
        <taxon>Viridiplantae</taxon>
        <taxon>Streptophyta</taxon>
        <taxon>Embryophyta</taxon>
        <taxon>Tracheophyta</taxon>
        <taxon>Spermatophyta</taxon>
        <taxon>Magnoliopsida</taxon>
        <taxon>eudicotyledons</taxon>
        <taxon>Gunneridae</taxon>
        <taxon>Pentapetalae</taxon>
        <taxon>rosids</taxon>
        <taxon>fabids</taxon>
        <taxon>Fagales</taxon>
        <taxon>Myricaceae</taxon>
        <taxon>Morella</taxon>
    </lineage>
</organism>
<evidence type="ECO:0000313" key="2">
    <source>
        <dbReference type="Proteomes" id="UP000516437"/>
    </source>
</evidence>
<accession>A0A6A1V6T3</accession>
<dbReference type="Proteomes" id="UP000516437">
    <property type="component" value="Chromosome 7"/>
</dbReference>
<reference evidence="1 2" key="1">
    <citation type="journal article" date="2019" name="Plant Biotechnol. J.">
        <title>The red bayberry genome and genetic basis of sex determination.</title>
        <authorList>
            <person name="Jia H.M."/>
            <person name="Jia H.J."/>
            <person name="Cai Q.L."/>
            <person name="Wang Y."/>
            <person name="Zhao H.B."/>
            <person name="Yang W.F."/>
            <person name="Wang G.Y."/>
            <person name="Li Y.H."/>
            <person name="Zhan D.L."/>
            <person name="Shen Y.T."/>
            <person name="Niu Q.F."/>
            <person name="Chang L."/>
            <person name="Qiu J."/>
            <person name="Zhao L."/>
            <person name="Xie H.B."/>
            <person name="Fu W.Y."/>
            <person name="Jin J."/>
            <person name="Li X.W."/>
            <person name="Jiao Y."/>
            <person name="Zhou C.C."/>
            <person name="Tu T."/>
            <person name="Chai C.Y."/>
            <person name="Gao J.L."/>
            <person name="Fan L.J."/>
            <person name="van de Weg E."/>
            <person name="Wang J.Y."/>
            <person name="Gao Z.S."/>
        </authorList>
    </citation>
    <scope>NUCLEOTIDE SEQUENCE [LARGE SCALE GENOMIC DNA]</scope>
    <source>
        <tissue evidence="1">Leaves</tissue>
    </source>
</reference>
<gene>
    <name evidence="1" type="ORF">CJ030_MR7G008194</name>
</gene>
<dbReference type="AlphaFoldDB" id="A0A6A1V6T3"/>
<protein>
    <submittedName>
        <fullName evidence="1">Uncharacterized protein</fullName>
    </submittedName>
</protein>
<name>A0A6A1V6T3_9ROSI</name>